<keyword evidence="2 8" id="KW-0732">Signal</keyword>
<organism evidence="12 13">
    <name type="scientific">Advenella kashmirensis W13003</name>
    <dbReference type="NCBI Taxonomy" id="1424334"/>
    <lineage>
        <taxon>Bacteria</taxon>
        <taxon>Pseudomonadati</taxon>
        <taxon>Pseudomonadota</taxon>
        <taxon>Betaproteobacteria</taxon>
        <taxon>Burkholderiales</taxon>
        <taxon>Alcaligenaceae</taxon>
    </lineage>
</organism>
<feature type="signal peptide" evidence="10">
    <location>
        <begin position="1"/>
        <end position="22"/>
    </location>
</feature>
<comment type="subunit">
    <text evidence="8">The Tol-Pal system is composed of five core proteins: the inner membrane proteins TolA, TolQ and TolR, the periplasmic protein TolB and the outer membrane protein Pal. They form a network linking the inner and outer membranes and the peptidoglycan layer.</text>
</comment>
<comment type="function">
    <text evidence="8">Part of the Tol-Pal system, which plays a role in outer membrane invagination during cell division and is important for maintaining outer membrane integrity.</text>
</comment>
<dbReference type="NCBIfam" id="TIGR02802">
    <property type="entry name" value="Pal_lipo"/>
    <property type="match status" value="1"/>
</dbReference>
<keyword evidence="6 8" id="KW-0449">Lipoprotein</keyword>
<dbReference type="HAMAP" id="MF_02204">
    <property type="entry name" value="Pal"/>
    <property type="match status" value="1"/>
</dbReference>
<keyword evidence="13" id="KW-1185">Reference proteome</keyword>
<name>V8QXC5_9BURK</name>
<dbReference type="OrthoDB" id="9809164at2"/>
<comment type="caution">
    <text evidence="12">The sequence shown here is derived from an EMBL/GenBank/DDBJ whole genome shotgun (WGS) entry which is preliminary data.</text>
</comment>
<evidence type="ECO:0000313" key="13">
    <source>
        <dbReference type="Proteomes" id="UP000018733"/>
    </source>
</evidence>
<comment type="subcellular location">
    <subcellularLocation>
        <location evidence="8">Cell outer membrane</location>
        <topology evidence="8">Lipid-anchor</topology>
    </subcellularLocation>
</comment>
<dbReference type="GO" id="GO:0009279">
    <property type="term" value="C:cell outer membrane"/>
    <property type="evidence" value="ECO:0007669"/>
    <property type="project" value="UniProtKB-SubCell"/>
</dbReference>
<dbReference type="InterPro" id="IPR006665">
    <property type="entry name" value="OmpA-like"/>
</dbReference>
<dbReference type="AlphaFoldDB" id="V8QXC5"/>
<dbReference type="HOGENOM" id="CLU_016890_9_4_4"/>
<dbReference type="InterPro" id="IPR006664">
    <property type="entry name" value="OMP_bac"/>
</dbReference>
<feature type="compositionally biased region" description="Basic and acidic residues" evidence="9">
    <location>
        <begin position="151"/>
        <end position="162"/>
    </location>
</feature>
<sequence>MGSRIAKTLAIAGLAATLAACSSTPVDGTAGAGAGTGTSNAVMDPFNPNSPLAQQRSVYFAYDSYTVEQQYQPVVQMHAQYLSANANQRVRIEGNTDARGSAEYNLALGQRRSVAVANQLTQQGVSPNQIEAVSFGKERPKAEGTSEEAYAENRRADINYQR</sequence>
<evidence type="ECO:0000256" key="9">
    <source>
        <dbReference type="SAM" id="MobiDB-lite"/>
    </source>
</evidence>
<dbReference type="PRINTS" id="PR01021">
    <property type="entry name" value="OMPADOMAIN"/>
</dbReference>
<evidence type="ECO:0000256" key="3">
    <source>
        <dbReference type="ARBA" id="ARBA00023136"/>
    </source>
</evidence>
<dbReference type="eggNOG" id="COG2885">
    <property type="taxonomic scope" value="Bacteria"/>
</dbReference>
<feature type="chain" id="PRO_5004773141" description="Peptidoglycan-associated lipoprotein" evidence="10">
    <location>
        <begin position="23"/>
        <end position="162"/>
    </location>
</feature>
<keyword evidence="7 8" id="KW-0131">Cell cycle</keyword>
<dbReference type="InterPro" id="IPR050330">
    <property type="entry name" value="Bact_OuterMem_StrucFunc"/>
</dbReference>
<evidence type="ECO:0000256" key="6">
    <source>
        <dbReference type="ARBA" id="ARBA00023288"/>
    </source>
</evidence>
<proteinExistence type="inferred from homology"/>
<dbReference type="InterPro" id="IPR014169">
    <property type="entry name" value="Pal_lipo_C"/>
</dbReference>
<evidence type="ECO:0000259" key="11">
    <source>
        <dbReference type="PROSITE" id="PS51123"/>
    </source>
</evidence>
<dbReference type="PATRIC" id="fig|1424334.3.peg.26"/>
<dbReference type="PANTHER" id="PTHR30329:SF21">
    <property type="entry name" value="LIPOPROTEIN YIAD-RELATED"/>
    <property type="match status" value="1"/>
</dbReference>
<evidence type="ECO:0000256" key="5">
    <source>
        <dbReference type="ARBA" id="ARBA00023237"/>
    </source>
</evidence>
<evidence type="ECO:0000256" key="8">
    <source>
        <dbReference type="HAMAP-Rule" id="MF_02204"/>
    </source>
</evidence>
<evidence type="ECO:0000256" key="7">
    <source>
        <dbReference type="ARBA" id="ARBA00023306"/>
    </source>
</evidence>
<reference evidence="12 13" key="1">
    <citation type="journal article" date="2014" name="Genome Announc.">
        <title>Draft Genome Sequence of Advenella kashmirensis Strain W13003, a Polycyclic Aromatic Hydrocarbon-Degrading Bacterium.</title>
        <authorList>
            <person name="Wang X."/>
            <person name="Jin D."/>
            <person name="Zhou L."/>
            <person name="Wu L."/>
            <person name="An W."/>
            <person name="Zhao L."/>
        </authorList>
    </citation>
    <scope>NUCLEOTIDE SEQUENCE [LARGE SCALE GENOMIC DNA]</scope>
    <source>
        <strain evidence="12 13">W13003</strain>
    </source>
</reference>
<dbReference type="PROSITE" id="PS51123">
    <property type="entry name" value="OMPA_2"/>
    <property type="match status" value="1"/>
</dbReference>
<evidence type="ECO:0000313" key="12">
    <source>
        <dbReference type="EMBL" id="ETF03669.1"/>
    </source>
</evidence>
<dbReference type="CDD" id="cd07185">
    <property type="entry name" value="OmpA_C-like"/>
    <property type="match status" value="1"/>
</dbReference>
<comment type="similarity">
    <text evidence="8">Belongs to the Pal lipoprotein family.</text>
</comment>
<dbReference type="Proteomes" id="UP000018733">
    <property type="component" value="Unassembled WGS sequence"/>
</dbReference>
<dbReference type="RefSeq" id="WP_024003099.1">
    <property type="nucleotide sequence ID" value="NZ_KI650979.1"/>
</dbReference>
<keyword evidence="3 8" id="KW-0472">Membrane</keyword>
<dbReference type="Pfam" id="PF00691">
    <property type="entry name" value="OmpA"/>
    <property type="match status" value="1"/>
</dbReference>
<dbReference type="Gene3D" id="3.30.1330.60">
    <property type="entry name" value="OmpA-like domain"/>
    <property type="match status" value="1"/>
</dbReference>
<feature type="region of interest" description="Disordered" evidence="9">
    <location>
        <begin position="135"/>
        <end position="162"/>
    </location>
</feature>
<dbReference type="InterPro" id="IPR039001">
    <property type="entry name" value="Pal"/>
</dbReference>
<dbReference type="GO" id="GO:0051301">
    <property type="term" value="P:cell division"/>
    <property type="evidence" value="ECO:0007669"/>
    <property type="project" value="UniProtKB-UniRule"/>
</dbReference>
<keyword evidence="1 8" id="KW-0132">Cell division</keyword>
<evidence type="ECO:0000256" key="4">
    <source>
        <dbReference type="ARBA" id="ARBA00023139"/>
    </source>
</evidence>
<dbReference type="STRING" id="1424334.W822_00130"/>
<feature type="domain" description="OmpA-like" evidence="11">
    <location>
        <begin position="47"/>
        <end position="162"/>
    </location>
</feature>
<accession>V8QXC5</accession>
<keyword evidence="5 8" id="KW-0998">Cell outer membrane</keyword>
<dbReference type="PROSITE" id="PS51257">
    <property type="entry name" value="PROKAR_LIPOPROTEIN"/>
    <property type="match status" value="1"/>
</dbReference>
<protein>
    <recommendedName>
        <fullName evidence="8">Peptidoglycan-associated lipoprotein</fullName>
        <shortName evidence="8">PAL</shortName>
    </recommendedName>
</protein>
<evidence type="ECO:0000256" key="1">
    <source>
        <dbReference type="ARBA" id="ARBA00022618"/>
    </source>
</evidence>
<evidence type="ECO:0000256" key="2">
    <source>
        <dbReference type="ARBA" id="ARBA00022729"/>
    </source>
</evidence>
<gene>
    <name evidence="8" type="primary">pal</name>
    <name evidence="12" type="ORF">W822_00130</name>
</gene>
<evidence type="ECO:0000256" key="10">
    <source>
        <dbReference type="SAM" id="SignalP"/>
    </source>
</evidence>
<dbReference type="InterPro" id="IPR036737">
    <property type="entry name" value="OmpA-like_sf"/>
</dbReference>
<dbReference type="PANTHER" id="PTHR30329">
    <property type="entry name" value="STATOR ELEMENT OF FLAGELLAR MOTOR COMPLEX"/>
    <property type="match status" value="1"/>
</dbReference>
<keyword evidence="4 8" id="KW-0564">Palmitate</keyword>
<dbReference type="EMBL" id="AYXT01000001">
    <property type="protein sequence ID" value="ETF03669.1"/>
    <property type="molecule type" value="Genomic_DNA"/>
</dbReference>
<dbReference type="SUPFAM" id="SSF103088">
    <property type="entry name" value="OmpA-like"/>
    <property type="match status" value="1"/>
</dbReference>